<proteinExistence type="predicted"/>
<protein>
    <submittedName>
        <fullName evidence="7">Heparinase II/III-like protein</fullName>
    </submittedName>
</protein>
<dbReference type="OrthoDB" id="9772435at2"/>
<dbReference type="EMBL" id="FOXC01000030">
    <property type="protein sequence ID" value="SFP58082.1"/>
    <property type="molecule type" value="Genomic_DNA"/>
</dbReference>
<dbReference type="Gene3D" id="2.70.98.70">
    <property type="match status" value="1"/>
</dbReference>
<evidence type="ECO:0000313" key="6">
    <source>
        <dbReference type="EMBL" id="GEM02363.1"/>
    </source>
</evidence>
<dbReference type="Proteomes" id="UP000321547">
    <property type="component" value="Unassembled WGS sequence"/>
</dbReference>
<dbReference type="GO" id="GO:0016829">
    <property type="term" value="F:lyase activity"/>
    <property type="evidence" value="ECO:0007669"/>
    <property type="project" value="UniProtKB-KW"/>
</dbReference>
<dbReference type="PANTHER" id="PTHR39210">
    <property type="entry name" value="HEPARIN-SULFATE LYASE"/>
    <property type="match status" value="1"/>
</dbReference>
<sequence length="635" mass="73730">MIFFDESKLEIGLKNNPEIQNMLTQMEKEVVTYHDNFSDTPEKTSAWGHHYFCKKDGNVLTYNPNNEDVHQCSLCGEEYTSPLLTRVWRTIYRNEAAVNVLKSAVLYKVTQEKKYLDVVLSISNFYFDTYTDFKLHNKEDNFYEDIEDFGWGSARIMPQCLNESIFFIRIFTALELVKTELPKDMLEKIENKFSHDFFMLAKPQVNKVHNISCWLNSAIGVIGLFANNEEMIRFTFEGEYNINRQLREGVTADGFWYEGSIHYNFFTLEGVSYLALFSQRYEHSFEEEAVIKKMLISAYNYAFSNHELPNPNDGWPNINLKTYSYIYAIGAKLFGVSDQVYSIFKDIISSPFERGEIPLSKPYYYNNDISLEQLLLMPEVVKEKSIVKNIQSVDMEKSNYALLKNNNIDVFMKYGHNGPSHAHPDKMTIEVLMNNITLSRDLSNSGYGSMVCNEWHRKTVSHNTVVIDGGDHTSFEQGQKLAFSERSIKAKAVNIVKGVDFIREIKMLENGFNSVFTVESEDEHVYDHIFHVEAKLQTNLEDDFEVIEPGTLDFQNNGYQYFKDIKEIKVPDNKNVINLEWDLDGESIVSDINVENHQIFIAQSPSNPISDWRTSLILRTKGTHEKFVMEWRTLK</sequence>
<dbReference type="PANTHER" id="PTHR39210:SF1">
    <property type="entry name" value="HEPARIN-SULFATE LYASE"/>
    <property type="match status" value="1"/>
</dbReference>
<evidence type="ECO:0000256" key="1">
    <source>
        <dbReference type="ARBA" id="ARBA00004418"/>
    </source>
</evidence>
<evidence type="ECO:0000313" key="7">
    <source>
        <dbReference type="EMBL" id="SFP58082.1"/>
    </source>
</evidence>
<name>A0A1I5RHV0_9BACI</name>
<dbReference type="Proteomes" id="UP000242243">
    <property type="component" value="Unassembled WGS sequence"/>
</dbReference>
<keyword evidence="3" id="KW-0574">Periplasm</keyword>
<evidence type="ECO:0000313" key="9">
    <source>
        <dbReference type="Proteomes" id="UP000321547"/>
    </source>
</evidence>
<reference evidence="7 8" key="1">
    <citation type="submission" date="2016-10" db="EMBL/GenBank/DDBJ databases">
        <authorList>
            <person name="de Groot N.N."/>
        </authorList>
    </citation>
    <scope>NUCLEOTIDE SEQUENCE [LARGE SCALE GENOMIC DNA]</scope>
    <source>
        <strain evidence="7 8">DSM 17073</strain>
    </source>
</reference>
<organism evidence="7 8">
    <name type="scientific">Halolactibacillus halophilus</name>
    <dbReference type="NCBI Taxonomy" id="306540"/>
    <lineage>
        <taxon>Bacteria</taxon>
        <taxon>Bacillati</taxon>
        <taxon>Bacillota</taxon>
        <taxon>Bacilli</taxon>
        <taxon>Bacillales</taxon>
        <taxon>Bacillaceae</taxon>
        <taxon>Halolactibacillus</taxon>
    </lineage>
</organism>
<dbReference type="STRING" id="306540.SAMN05421839_13023"/>
<accession>A0A1I5RHV0</accession>
<dbReference type="InterPro" id="IPR012480">
    <property type="entry name" value="Hepar_II_III_C"/>
</dbReference>
<dbReference type="AlphaFoldDB" id="A0A1I5RHV0"/>
<comment type="subcellular location">
    <subcellularLocation>
        <location evidence="1">Periplasm</location>
    </subcellularLocation>
</comment>
<keyword evidence="2" id="KW-0732">Signal</keyword>
<dbReference type="EMBL" id="BJWI01000033">
    <property type="protein sequence ID" value="GEM02363.1"/>
    <property type="molecule type" value="Genomic_DNA"/>
</dbReference>
<reference evidence="6 9" key="2">
    <citation type="submission" date="2019-07" db="EMBL/GenBank/DDBJ databases">
        <title>Whole genome shotgun sequence of Halolactibacillus halophilus NBRC 100868.</title>
        <authorList>
            <person name="Hosoyama A."/>
            <person name="Uohara A."/>
            <person name="Ohji S."/>
            <person name="Ichikawa N."/>
        </authorList>
    </citation>
    <scope>NUCLEOTIDE SEQUENCE [LARGE SCALE GENOMIC DNA]</scope>
    <source>
        <strain evidence="6 9">NBRC 100868</strain>
    </source>
</reference>
<dbReference type="SUPFAM" id="SSF48230">
    <property type="entry name" value="Chondroitin AC/alginate lyase"/>
    <property type="match status" value="1"/>
</dbReference>
<feature type="domain" description="Heparinase II/III-like C-terminal" evidence="5">
    <location>
        <begin position="392"/>
        <end position="483"/>
    </location>
</feature>
<dbReference type="Pfam" id="PF07940">
    <property type="entry name" value="Hepar_II_III_C"/>
    <property type="match status" value="1"/>
</dbReference>
<keyword evidence="9" id="KW-1185">Reference proteome</keyword>
<dbReference type="RefSeq" id="WP_089832996.1">
    <property type="nucleotide sequence ID" value="NZ_BJWI01000033.1"/>
</dbReference>
<evidence type="ECO:0000313" key="8">
    <source>
        <dbReference type="Proteomes" id="UP000242243"/>
    </source>
</evidence>
<keyword evidence="4" id="KW-0456">Lyase</keyword>
<evidence type="ECO:0000259" key="5">
    <source>
        <dbReference type="Pfam" id="PF07940"/>
    </source>
</evidence>
<gene>
    <name evidence="6" type="ORF">HHA03_18950</name>
    <name evidence="7" type="ORF">SAMN05421839_13023</name>
</gene>
<evidence type="ECO:0000256" key="4">
    <source>
        <dbReference type="ARBA" id="ARBA00023239"/>
    </source>
</evidence>
<evidence type="ECO:0000256" key="2">
    <source>
        <dbReference type="ARBA" id="ARBA00022729"/>
    </source>
</evidence>
<dbReference type="InterPro" id="IPR008929">
    <property type="entry name" value="Chondroitin_lyas"/>
</dbReference>
<evidence type="ECO:0000256" key="3">
    <source>
        <dbReference type="ARBA" id="ARBA00022764"/>
    </source>
</evidence>
<dbReference type="GO" id="GO:0042597">
    <property type="term" value="C:periplasmic space"/>
    <property type="evidence" value="ECO:0007669"/>
    <property type="project" value="UniProtKB-SubCell"/>
</dbReference>
<dbReference type="Gene3D" id="1.50.10.100">
    <property type="entry name" value="Chondroitin AC/alginate lyase"/>
    <property type="match status" value="1"/>
</dbReference>